<reference evidence="2" key="1">
    <citation type="submission" date="2020-05" db="EMBL/GenBank/DDBJ databases">
        <authorList>
            <person name="Rincon C."/>
            <person name="Sanders R I."/>
            <person name="Robbins C."/>
            <person name="Chaturvedi A."/>
        </authorList>
    </citation>
    <scope>NUCLEOTIDE SEQUENCE</scope>
    <source>
        <strain evidence="2">CHB12</strain>
    </source>
</reference>
<evidence type="ECO:0000313" key="3">
    <source>
        <dbReference type="Proteomes" id="UP000684084"/>
    </source>
</evidence>
<evidence type="ECO:0000313" key="2">
    <source>
        <dbReference type="EMBL" id="CAB5307466.1"/>
    </source>
</evidence>
<comment type="caution">
    <text evidence="2">The sequence shown here is derived from an EMBL/GenBank/DDBJ whole genome shotgun (WGS) entry which is preliminary data.</text>
</comment>
<dbReference type="AlphaFoldDB" id="A0A915YPK5"/>
<gene>
    <name evidence="2" type="ORF">CHRIB12_LOCUS1273</name>
</gene>
<feature type="compositionally biased region" description="Basic residues" evidence="1">
    <location>
        <begin position="36"/>
        <end position="49"/>
    </location>
</feature>
<dbReference type="Proteomes" id="UP000684084">
    <property type="component" value="Unassembled WGS sequence"/>
</dbReference>
<dbReference type="VEuPathDB" id="FungiDB:RhiirFUN_008146"/>
<organism evidence="2 3">
    <name type="scientific">Rhizophagus irregularis</name>
    <dbReference type="NCBI Taxonomy" id="588596"/>
    <lineage>
        <taxon>Eukaryota</taxon>
        <taxon>Fungi</taxon>
        <taxon>Fungi incertae sedis</taxon>
        <taxon>Mucoromycota</taxon>
        <taxon>Glomeromycotina</taxon>
        <taxon>Glomeromycetes</taxon>
        <taxon>Glomerales</taxon>
        <taxon>Glomeraceae</taxon>
        <taxon>Rhizophagus</taxon>
    </lineage>
</organism>
<feature type="region of interest" description="Disordered" evidence="1">
    <location>
        <begin position="1"/>
        <end position="49"/>
    </location>
</feature>
<dbReference type="EMBL" id="CAGKOT010000002">
    <property type="protein sequence ID" value="CAB5307466.1"/>
    <property type="molecule type" value="Genomic_DNA"/>
</dbReference>
<sequence>MVMVNNSPKKQRNSAQRALDRKQNILRREKNGTVSKIKKKKKKRSKLKHQKDINRLKNYNKYMQSKLMVNKLTKQYEETFINDKSAQEVNKDDENNHSAFVNLGNSCKSGKDNLLHDNNLSL</sequence>
<accession>A0A915YPK5</accession>
<feature type="compositionally biased region" description="Polar residues" evidence="1">
    <location>
        <begin position="1"/>
        <end position="16"/>
    </location>
</feature>
<feature type="compositionally biased region" description="Basic and acidic residues" evidence="1">
    <location>
        <begin position="18"/>
        <end position="31"/>
    </location>
</feature>
<name>A0A915YPK5_9GLOM</name>
<evidence type="ECO:0000256" key="1">
    <source>
        <dbReference type="SAM" id="MobiDB-lite"/>
    </source>
</evidence>
<dbReference type="OrthoDB" id="2384980at2759"/>
<proteinExistence type="predicted"/>
<protein>
    <submittedName>
        <fullName evidence="2">Uncharacterized protein</fullName>
    </submittedName>
</protein>